<dbReference type="OrthoDB" id="6446549at2"/>
<name>A0A1I5BLZ1_9GAMM</name>
<dbReference type="EMBL" id="FOVC01000019">
    <property type="protein sequence ID" value="SFN75785.1"/>
    <property type="molecule type" value="Genomic_DNA"/>
</dbReference>
<dbReference type="GO" id="GO:0003677">
    <property type="term" value="F:DNA binding"/>
    <property type="evidence" value="ECO:0007669"/>
    <property type="project" value="InterPro"/>
</dbReference>
<dbReference type="CDD" id="cd00093">
    <property type="entry name" value="HTH_XRE"/>
    <property type="match status" value="1"/>
</dbReference>
<dbReference type="InterPro" id="IPR010982">
    <property type="entry name" value="Lambda_DNA-bd_dom_sf"/>
</dbReference>
<organism evidence="2 3">
    <name type="scientific">Izhakiella capsodis</name>
    <dbReference type="NCBI Taxonomy" id="1367852"/>
    <lineage>
        <taxon>Bacteria</taxon>
        <taxon>Pseudomonadati</taxon>
        <taxon>Pseudomonadota</taxon>
        <taxon>Gammaproteobacteria</taxon>
        <taxon>Enterobacterales</taxon>
        <taxon>Erwiniaceae</taxon>
        <taxon>Izhakiella</taxon>
    </lineage>
</organism>
<proteinExistence type="predicted"/>
<dbReference type="Proteomes" id="UP000242222">
    <property type="component" value="Unassembled WGS sequence"/>
</dbReference>
<evidence type="ECO:0000313" key="2">
    <source>
        <dbReference type="EMBL" id="SFN75785.1"/>
    </source>
</evidence>
<dbReference type="AlphaFoldDB" id="A0A1I5BLZ1"/>
<accession>A0A1I5BLZ1</accession>
<dbReference type="RefSeq" id="WP_092880138.1">
    <property type="nucleotide sequence ID" value="NZ_FOVC01000019.1"/>
</dbReference>
<dbReference type="Gene3D" id="1.10.260.40">
    <property type="entry name" value="lambda repressor-like DNA-binding domains"/>
    <property type="match status" value="1"/>
</dbReference>
<dbReference type="SUPFAM" id="SSF47413">
    <property type="entry name" value="lambda repressor-like DNA-binding domains"/>
    <property type="match status" value="1"/>
</dbReference>
<dbReference type="InterPro" id="IPR001387">
    <property type="entry name" value="Cro/C1-type_HTH"/>
</dbReference>
<gene>
    <name evidence="2" type="ORF">SAMN05216516_1194</name>
</gene>
<dbReference type="Pfam" id="PF01381">
    <property type="entry name" value="HTH_3"/>
    <property type="match status" value="1"/>
</dbReference>
<reference evidence="3" key="1">
    <citation type="submission" date="2016-10" db="EMBL/GenBank/DDBJ databases">
        <authorList>
            <person name="Varghese N."/>
            <person name="Submissions S."/>
        </authorList>
    </citation>
    <scope>NUCLEOTIDE SEQUENCE [LARGE SCALE GENOMIC DNA]</scope>
    <source>
        <strain evidence="3">N6PO6</strain>
    </source>
</reference>
<keyword evidence="3" id="KW-1185">Reference proteome</keyword>
<evidence type="ECO:0000259" key="1">
    <source>
        <dbReference type="PROSITE" id="PS50943"/>
    </source>
</evidence>
<feature type="domain" description="HTH cro/C1-type" evidence="1">
    <location>
        <begin position="17"/>
        <end position="63"/>
    </location>
</feature>
<dbReference type="STRING" id="1367852.SAMN05216516_1194"/>
<dbReference type="PROSITE" id="PS50943">
    <property type="entry name" value="HTH_CROC1"/>
    <property type="match status" value="1"/>
</dbReference>
<protein>
    <submittedName>
        <fullName evidence="2">Helix-turn-helix</fullName>
    </submittedName>
</protein>
<sequence>MQSLTPKETVQALIASGLTQVEIQARTGISQASISRIVSGKNADPRLSVVRTLEDLFSEVKAQTAEQKA</sequence>
<evidence type="ECO:0000313" key="3">
    <source>
        <dbReference type="Proteomes" id="UP000242222"/>
    </source>
</evidence>